<comment type="similarity">
    <text evidence="1">Belongs to the PhzF family.</text>
</comment>
<evidence type="ECO:0000313" key="4">
    <source>
        <dbReference type="EMBL" id="KAK1791828.1"/>
    </source>
</evidence>
<dbReference type="NCBIfam" id="TIGR00654">
    <property type="entry name" value="PhzF_family"/>
    <property type="match status" value="1"/>
</dbReference>
<evidence type="ECO:0000313" key="5">
    <source>
        <dbReference type="Proteomes" id="UP001239994"/>
    </source>
</evidence>
<dbReference type="EMBL" id="JAROKS010000020">
    <property type="protein sequence ID" value="KAK1791828.1"/>
    <property type="molecule type" value="Genomic_DNA"/>
</dbReference>
<dbReference type="Pfam" id="PF02567">
    <property type="entry name" value="PhzC-PhzF"/>
    <property type="match status" value="1"/>
</dbReference>
<evidence type="ECO:0008006" key="6">
    <source>
        <dbReference type="Google" id="ProtNLM"/>
    </source>
</evidence>
<evidence type="ECO:0000256" key="3">
    <source>
        <dbReference type="PIRSR" id="PIRSR016184-1"/>
    </source>
</evidence>
<dbReference type="GO" id="GO:0005737">
    <property type="term" value="C:cytoplasm"/>
    <property type="evidence" value="ECO:0007669"/>
    <property type="project" value="TreeGrafter"/>
</dbReference>
<dbReference type="PANTHER" id="PTHR13774:SF17">
    <property type="entry name" value="PHENAZINE BIOSYNTHESIS-LIKE DOMAIN-CONTAINING PROTEIN"/>
    <property type="match status" value="1"/>
</dbReference>
<name>A0AAD8Z5R2_9TELE</name>
<organism evidence="4 5">
    <name type="scientific">Electrophorus voltai</name>
    <dbReference type="NCBI Taxonomy" id="2609070"/>
    <lineage>
        <taxon>Eukaryota</taxon>
        <taxon>Metazoa</taxon>
        <taxon>Chordata</taxon>
        <taxon>Craniata</taxon>
        <taxon>Vertebrata</taxon>
        <taxon>Euteleostomi</taxon>
        <taxon>Actinopterygii</taxon>
        <taxon>Neopterygii</taxon>
        <taxon>Teleostei</taxon>
        <taxon>Ostariophysi</taxon>
        <taxon>Gymnotiformes</taxon>
        <taxon>Gymnotoidei</taxon>
        <taxon>Gymnotidae</taxon>
        <taxon>Electrophorus</taxon>
    </lineage>
</organism>
<proteinExistence type="inferred from homology"/>
<gene>
    <name evidence="4" type="ORF">P4O66_013809</name>
</gene>
<keyword evidence="5" id="KW-1185">Reference proteome</keyword>
<dbReference type="Gene3D" id="3.10.310.10">
    <property type="entry name" value="Diaminopimelate Epimerase, Chain A, domain 1"/>
    <property type="match status" value="2"/>
</dbReference>
<reference evidence="4" key="1">
    <citation type="submission" date="2023-03" db="EMBL/GenBank/DDBJ databases">
        <title>Electrophorus voltai genome.</title>
        <authorList>
            <person name="Bian C."/>
        </authorList>
    </citation>
    <scope>NUCLEOTIDE SEQUENCE</scope>
    <source>
        <strain evidence="4">CB-2022</strain>
        <tissue evidence="4">Muscle</tissue>
    </source>
</reference>
<comment type="caution">
    <text evidence="4">The sequence shown here is derived from an EMBL/GenBank/DDBJ whole genome shotgun (WGS) entry which is preliminary data.</text>
</comment>
<dbReference type="AlphaFoldDB" id="A0AAD8Z5R2"/>
<keyword evidence="2" id="KW-0413">Isomerase</keyword>
<dbReference type="GO" id="GO:0016853">
    <property type="term" value="F:isomerase activity"/>
    <property type="evidence" value="ECO:0007669"/>
    <property type="project" value="UniProtKB-KW"/>
</dbReference>
<accession>A0AAD8Z5R2</accession>
<feature type="active site" evidence="3">
    <location>
        <position position="52"/>
    </location>
</feature>
<dbReference type="Proteomes" id="UP001239994">
    <property type="component" value="Unassembled WGS sequence"/>
</dbReference>
<dbReference type="InterPro" id="IPR003719">
    <property type="entry name" value="Phenazine_PhzF-like"/>
</dbReference>
<dbReference type="PIRSF" id="PIRSF016184">
    <property type="entry name" value="PhzC_PhzF"/>
    <property type="match status" value="1"/>
</dbReference>
<dbReference type="SUPFAM" id="SSF54506">
    <property type="entry name" value="Diaminopimelate epimerase-like"/>
    <property type="match status" value="1"/>
</dbReference>
<feature type="non-terminal residue" evidence="4">
    <location>
        <position position="1"/>
    </location>
</feature>
<evidence type="ECO:0000256" key="1">
    <source>
        <dbReference type="ARBA" id="ARBA00008270"/>
    </source>
</evidence>
<dbReference type="PANTHER" id="PTHR13774">
    <property type="entry name" value="PHENAZINE BIOSYNTHESIS PROTEIN"/>
    <property type="match status" value="1"/>
</dbReference>
<sequence>KLSRLLMEIPVFTVDAFTNLPFKGNPAAVCLLENELQDELYQKIAAEMNLSETAFVTKLKPTDDFCSGARLGLRWFTPTNEIALCGHATLAAAAVLFYQKENTNPVVAFETLSGELRVRRRGESLVMDFPLNRPQVQVGCPTLTHFLLKNQSSSVPVIAQPNARVTVQAAVGAAPVQEVCYCKTTKKLLLCLADTCDRAALASLNPVAETLLRSDHSGKVKSIVVTIRGAAASPPGYDFFSRNFAPWHGIPEDPVTGSAHTVLAAYWAEKLGKKKMLAYQCSRRGGELELELRDNRVDIAGRAVVILQGTLKL</sequence>
<protein>
    <recommendedName>
        <fullName evidence="6">Phenazine biosynthesis like protein domain containing</fullName>
    </recommendedName>
</protein>
<evidence type="ECO:0000256" key="2">
    <source>
        <dbReference type="ARBA" id="ARBA00023235"/>
    </source>
</evidence>